<protein>
    <recommendedName>
        <fullName evidence="3 11">DNA-directed RNA polymerase subunit alpha</fullName>
        <shortName evidence="11">RNAP subunit alpha</shortName>
        <ecNumber evidence="2 11">2.7.7.6</ecNumber>
    </recommendedName>
    <alternativeName>
        <fullName evidence="9 11">RNA polymerase subunit alpha</fullName>
    </alternativeName>
    <alternativeName>
        <fullName evidence="8 11">Transcriptase subunit alpha</fullName>
    </alternativeName>
</protein>
<dbReference type="Gene3D" id="1.10.150.20">
    <property type="entry name" value="5' to 3' exonuclease, C-terminal subdomain"/>
    <property type="match status" value="1"/>
</dbReference>
<keyword evidence="6 11" id="KW-0548">Nucleotidyltransferase</keyword>
<dbReference type="HAMAP" id="MF_00059">
    <property type="entry name" value="RNApol_bact_RpoA"/>
    <property type="match status" value="1"/>
</dbReference>
<evidence type="ECO:0000256" key="1">
    <source>
        <dbReference type="ARBA" id="ARBA00007123"/>
    </source>
</evidence>
<keyword evidence="7 11" id="KW-0804">Transcription</keyword>
<comment type="function">
    <text evidence="11">DNA-dependent RNA polymerase catalyzes the transcription of DNA into RNA using the four ribonucleoside triphosphates as substrates.</text>
</comment>
<evidence type="ECO:0000256" key="5">
    <source>
        <dbReference type="ARBA" id="ARBA00022679"/>
    </source>
</evidence>
<evidence type="ECO:0000313" key="14">
    <source>
        <dbReference type="EMBL" id="OGL44122.1"/>
    </source>
</evidence>
<dbReference type="SUPFAM" id="SSF47789">
    <property type="entry name" value="C-terminal domain of RNA polymerase alpha subunit"/>
    <property type="match status" value="1"/>
</dbReference>
<dbReference type="InterPro" id="IPR011773">
    <property type="entry name" value="DNA-dir_RpoA"/>
</dbReference>
<dbReference type="InterPro" id="IPR011262">
    <property type="entry name" value="DNA-dir_RNA_pol_insert"/>
</dbReference>
<feature type="region of interest" description="Alpha N-terminal domain (alpha-NTD)" evidence="11">
    <location>
        <begin position="1"/>
        <end position="231"/>
    </location>
</feature>
<dbReference type="GO" id="GO:0006351">
    <property type="term" value="P:DNA-templated transcription"/>
    <property type="evidence" value="ECO:0007669"/>
    <property type="project" value="UniProtKB-UniRule"/>
</dbReference>
<keyword evidence="4 11" id="KW-0240">DNA-directed RNA polymerase</keyword>
<dbReference type="FunFam" id="1.10.150.20:FF:000001">
    <property type="entry name" value="DNA-directed RNA polymerase subunit alpha"/>
    <property type="match status" value="1"/>
</dbReference>
<dbReference type="CDD" id="cd06928">
    <property type="entry name" value="RNAP_alpha_NTD"/>
    <property type="match status" value="1"/>
</dbReference>
<dbReference type="AlphaFoldDB" id="A0A1F7RRF6"/>
<sequence>MLWKGLQKPKRLECDLDTLTSTYGKFWAEPFERGFGVTIGNSLRRVILSSIRGAAITSVKIDGVLHEFSTLPGVYENTTLIILNLKQLRFRLKVPHPKTIYLQVDGERTVTASDIKTDADIEILNPDAYICTLEKDAKINIEMIVKWGRGYIPAEKHTDPDLPIGMIPIDSIFSPIKKVNYFVENTRLGHITDYEKLYLEVWTDSSIKPDDAVAQAAQILKAHYPIFINFEEQEDEVEEEVKPKVKPEFNENLLRSVDELELSVRSFNCLKNANIRTIGELVQKTEAEILKTKNFGRKSLNEIKEILAEMGLTLGMKLENFDPNAVPPPPKSNGKIKQSAKAGDKKK</sequence>
<evidence type="ECO:0000256" key="12">
    <source>
        <dbReference type="SAM" id="MobiDB-lite"/>
    </source>
</evidence>
<evidence type="ECO:0000256" key="4">
    <source>
        <dbReference type="ARBA" id="ARBA00022478"/>
    </source>
</evidence>
<dbReference type="NCBIfam" id="TIGR02027">
    <property type="entry name" value="rpoA"/>
    <property type="match status" value="1"/>
</dbReference>
<dbReference type="Gene3D" id="2.170.120.12">
    <property type="entry name" value="DNA-directed RNA polymerase, insert domain"/>
    <property type="match status" value="1"/>
</dbReference>
<evidence type="ECO:0000256" key="3">
    <source>
        <dbReference type="ARBA" id="ARBA00015972"/>
    </source>
</evidence>
<evidence type="ECO:0000256" key="8">
    <source>
        <dbReference type="ARBA" id="ARBA00032524"/>
    </source>
</evidence>
<organism evidence="14 15">
    <name type="scientific">Candidatus Schekmanbacteria bacterium RBG_13_48_7</name>
    <dbReference type="NCBI Taxonomy" id="1817878"/>
    <lineage>
        <taxon>Bacteria</taxon>
        <taxon>Candidatus Schekmaniibacteriota</taxon>
    </lineage>
</organism>
<dbReference type="InterPro" id="IPR011260">
    <property type="entry name" value="RNAP_asu_C"/>
</dbReference>
<evidence type="ECO:0000256" key="7">
    <source>
        <dbReference type="ARBA" id="ARBA00023163"/>
    </source>
</evidence>
<dbReference type="InterPro" id="IPR036643">
    <property type="entry name" value="RNApol_insert_sf"/>
</dbReference>
<dbReference type="NCBIfam" id="NF003519">
    <property type="entry name" value="PRK05182.2-5"/>
    <property type="match status" value="1"/>
</dbReference>
<dbReference type="GO" id="GO:0003677">
    <property type="term" value="F:DNA binding"/>
    <property type="evidence" value="ECO:0007669"/>
    <property type="project" value="UniProtKB-UniRule"/>
</dbReference>
<proteinExistence type="inferred from homology"/>
<evidence type="ECO:0000256" key="2">
    <source>
        <dbReference type="ARBA" id="ARBA00012418"/>
    </source>
</evidence>
<dbReference type="EMBL" id="MGDD01000240">
    <property type="protein sequence ID" value="OGL44122.1"/>
    <property type="molecule type" value="Genomic_DNA"/>
</dbReference>
<dbReference type="Proteomes" id="UP000179266">
    <property type="component" value="Unassembled WGS sequence"/>
</dbReference>
<dbReference type="InterPro" id="IPR011263">
    <property type="entry name" value="DNA-dir_RNA_pol_RpoA/D/Rpb3"/>
</dbReference>
<evidence type="ECO:0000256" key="9">
    <source>
        <dbReference type="ARBA" id="ARBA00033070"/>
    </source>
</evidence>
<feature type="region of interest" description="Alpha C-terminal domain (alpha-CTD)" evidence="11">
    <location>
        <begin position="249"/>
        <end position="347"/>
    </location>
</feature>
<dbReference type="EC" id="2.7.7.6" evidence="2 11"/>
<dbReference type="Pfam" id="PF01193">
    <property type="entry name" value="RNA_pol_L"/>
    <property type="match status" value="1"/>
</dbReference>
<dbReference type="GO" id="GO:0046983">
    <property type="term" value="F:protein dimerization activity"/>
    <property type="evidence" value="ECO:0007669"/>
    <property type="project" value="InterPro"/>
</dbReference>
<evidence type="ECO:0000256" key="11">
    <source>
        <dbReference type="HAMAP-Rule" id="MF_00059"/>
    </source>
</evidence>
<comment type="catalytic activity">
    <reaction evidence="10 11">
        <text>RNA(n) + a ribonucleoside 5'-triphosphate = RNA(n+1) + diphosphate</text>
        <dbReference type="Rhea" id="RHEA:21248"/>
        <dbReference type="Rhea" id="RHEA-COMP:14527"/>
        <dbReference type="Rhea" id="RHEA-COMP:17342"/>
        <dbReference type="ChEBI" id="CHEBI:33019"/>
        <dbReference type="ChEBI" id="CHEBI:61557"/>
        <dbReference type="ChEBI" id="CHEBI:140395"/>
        <dbReference type="EC" id="2.7.7.6"/>
    </reaction>
</comment>
<comment type="subunit">
    <text evidence="11">Homodimer. The RNAP catalytic core consists of 2 alpha, 1 beta, 1 beta' and 1 omega subunit. When a sigma factor is associated with the core the holoenzyme is formed, which can initiate transcription.</text>
</comment>
<dbReference type="FunFam" id="2.170.120.12:FF:000001">
    <property type="entry name" value="DNA-directed RNA polymerase subunit alpha"/>
    <property type="match status" value="1"/>
</dbReference>
<accession>A0A1F7RRF6</accession>
<dbReference type="GO" id="GO:0005737">
    <property type="term" value="C:cytoplasm"/>
    <property type="evidence" value="ECO:0007669"/>
    <property type="project" value="UniProtKB-ARBA"/>
</dbReference>
<name>A0A1F7RRF6_9BACT</name>
<dbReference type="InterPro" id="IPR036603">
    <property type="entry name" value="RBP11-like"/>
</dbReference>
<dbReference type="SUPFAM" id="SSF56553">
    <property type="entry name" value="Insert subdomain of RNA polymerase alpha subunit"/>
    <property type="match status" value="1"/>
</dbReference>
<gene>
    <name evidence="11" type="primary">rpoA</name>
    <name evidence="14" type="ORF">A2161_13815</name>
</gene>
<dbReference type="Gene3D" id="3.30.1360.10">
    <property type="entry name" value="RNA polymerase, RBP11-like subunit"/>
    <property type="match status" value="1"/>
</dbReference>
<dbReference type="GO" id="GO:0000428">
    <property type="term" value="C:DNA-directed RNA polymerase complex"/>
    <property type="evidence" value="ECO:0007669"/>
    <property type="project" value="UniProtKB-KW"/>
</dbReference>
<feature type="domain" description="DNA-directed RNA polymerase RpoA/D/Rpb3-type" evidence="13">
    <location>
        <begin position="23"/>
        <end position="230"/>
    </location>
</feature>
<dbReference type="SUPFAM" id="SSF55257">
    <property type="entry name" value="RBP11-like subunits of RNA polymerase"/>
    <property type="match status" value="1"/>
</dbReference>
<comment type="domain">
    <text evidence="11">The N-terminal domain is essential for RNAP assembly and basal transcription, whereas the C-terminal domain is involved in interaction with transcriptional regulators and with upstream promoter elements.</text>
</comment>
<evidence type="ECO:0000259" key="13">
    <source>
        <dbReference type="SMART" id="SM00662"/>
    </source>
</evidence>
<feature type="region of interest" description="Disordered" evidence="12">
    <location>
        <begin position="320"/>
        <end position="347"/>
    </location>
</feature>
<comment type="similarity">
    <text evidence="1 11">Belongs to the RNA polymerase alpha chain family.</text>
</comment>
<evidence type="ECO:0000313" key="15">
    <source>
        <dbReference type="Proteomes" id="UP000179266"/>
    </source>
</evidence>
<keyword evidence="5 11" id="KW-0808">Transferase</keyword>
<dbReference type="SMART" id="SM00662">
    <property type="entry name" value="RPOLD"/>
    <property type="match status" value="1"/>
</dbReference>
<dbReference type="Pfam" id="PF01000">
    <property type="entry name" value="RNA_pol_A_bac"/>
    <property type="match status" value="1"/>
</dbReference>
<reference evidence="14 15" key="1">
    <citation type="journal article" date="2016" name="Nat. Commun.">
        <title>Thousands of microbial genomes shed light on interconnected biogeochemical processes in an aquifer system.</title>
        <authorList>
            <person name="Anantharaman K."/>
            <person name="Brown C.T."/>
            <person name="Hug L.A."/>
            <person name="Sharon I."/>
            <person name="Castelle C.J."/>
            <person name="Probst A.J."/>
            <person name="Thomas B.C."/>
            <person name="Singh A."/>
            <person name="Wilkins M.J."/>
            <person name="Karaoz U."/>
            <person name="Brodie E.L."/>
            <person name="Williams K.H."/>
            <person name="Hubbard S.S."/>
            <person name="Banfield J.F."/>
        </authorList>
    </citation>
    <scope>NUCLEOTIDE SEQUENCE [LARGE SCALE GENOMIC DNA]</scope>
</reference>
<evidence type="ECO:0000256" key="10">
    <source>
        <dbReference type="ARBA" id="ARBA00048552"/>
    </source>
</evidence>
<dbReference type="Pfam" id="PF03118">
    <property type="entry name" value="RNA_pol_A_CTD"/>
    <property type="match status" value="1"/>
</dbReference>
<dbReference type="NCBIfam" id="NF003513">
    <property type="entry name" value="PRK05182.1-2"/>
    <property type="match status" value="1"/>
</dbReference>
<dbReference type="GO" id="GO:0003899">
    <property type="term" value="F:DNA-directed RNA polymerase activity"/>
    <property type="evidence" value="ECO:0007669"/>
    <property type="project" value="UniProtKB-UniRule"/>
</dbReference>
<comment type="caution">
    <text evidence="14">The sequence shown here is derived from an EMBL/GenBank/DDBJ whole genome shotgun (WGS) entry which is preliminary data.</text>
</comment>
<evidence type="ECO:0000256" key="6">
    <source>
        <dbReference type="ARBA" id="ARBA00022695"/>
    </source>
</evidence>